<dbReference type="Gene3D" id="3.30.160.20">
    <property type="match status" value="1"/>
</dbReference>
<dbReference type="EMBL" id="JBGFUD010003763">
    <property type="protein sequence ID" value="MFH4979024.1"/>
    <property type="molecule type" value="Genomic_DNA"/>
</dbReference>
<dbReference type="InterPro" id="IPR035587">
    <property type="entry name" value="DUS-like_FMN-bd"/>
</dbReference>
<dbReference type="Proteomes" id="UP001608902">
    <property type="component" value="Unassembled WGS sequence"/>
</dbReference>
<dbReference type="Pfam" id="PF01207">
    <property type="entry name" value="Dus"/>
    <property type="match status" value="1"/>
</dbReference>
<reference evidence="7 8" key="1">
    <citation type="submission" date="2024-08" db="EMBL/GenBank/DDBJ databases">
        <title>Gnathostoma spinigerum genome.</title>
        <authorList>
            <person name="Gonzalez-Bertolin B."/>
            <person name="Monzon S."/>
            <person name="Zaballos A."/>
            <person name="Jimenez P."/>
            <person name="Dekumyoy P."/>
            <person name="Varona S."/>
            <person name="Cuesta I."/>
            <person name="Sumanam S."/>
            <person name="Adisakwattana P."/>
            <person name="Gasser R.B."/>
            <person name="Hernandez-Gonzalez A."/>
            <person name="Young N.D."/>
            <person name="Perteguer M.J."/>
        </authorList>
    </citation>
    <scope>NUCLEOTIDE SEQUENCE [LARGE SCALE GENOMIC DNA]</scope>
    <source>
        <strain evidence="7">AL3</strain>
        <tissue evidence="7">Liver</tissue>
    </source>
</reference>
<evidence type="ECO:0000313" key="7">
    <source>
        <dbReference type="EMBL" id="MFH4979024.1"/>
    </source>
</evidence>
<dbReference type="InterPro" id="IPR018517">
    <property type="entry name" value="tRNA_hU_synthase_CS"/>
</dbReference>
<keyword evidence="2" id="KW-0285">Flavoprotein</keyword>
<dbReference type="GO" id="GO:0016491">
    <property type="term" value="F:oxidoreductase activity"/>
    <property type="evidence" value="ECO:0007669"/>
    <property type="project" value="UniProtKB-KW"/>
</dbReference>
<dbReference type="PROSITE" id="PS01136">
    <property type="entry name" value="UPF0034"/>
    <property type="match status" value="1"/>
</dbReference>
<keyword evidence="8" id="KW-1185">Reference proteome</keyword>
<dbReference type="SUPFAM" id="SSF51395">
    <property type="entry name" value="FMN-linked oxidoreductases"/>
    <property type="match status" value="1"/>
</dbReference>
<dbReference type="InterPro" id="IPR014720">
    <property type="entry name" value="dsRBD_dom"/>
</dbReference>
<dbReference type="PANTHER" id="PTHR45936">
    <property type="entry name" value="TRNA-DIHYDROURIDINE(20) SYNTHASE [NAD(P)+]-LIKE"/>
    <property type="match status" value="1"/>
</dbReference>
<evidence type="ECO:0000256" key="5">
    <source>
        <dbReference type="ARBA" id="ARBA00023002"/>
    </source>
</evidence>
<gene>
    <name evidence="7" type="ORF">AB6A40_005733</name>
</gene>
<keyword evidence="5" id="KW-0560">Oxidoreductase</keyword>
<dbReference type="InterPro" id="IPR013785">
    <property type="entry name" value="Aldolase_TIM"/>
</dbReference>
<proteinExistence type="predicted"/>
<protein>
    <recommendedName>
        <fullName evidence="6">DRBM domain-containing protein</fullName>
    </recommendedName>
</protein>
<sequence length="442" mass="49391">MTGETGGSNFYADKVILAPMVRACRCPLRLLALEHGADLVYTEEIIDQKLLSAKRTENEFLGTIDYSLEDEIILRVCSAREGDRCVLQIGTNSAERAAELAKKVGKDVAAIDVNMGCPKTFSLSGGMGAALLHKPYQVKEILTSLSSVSAVPVSCKIRLMDKLEDSLELVQMIERCGVAAVGVHGRRIDERQQHTNRTDEIREIVRAISIPVIANGYSGEIHRHEDISRFRELCGASSIMIARKALTNPSIFRRTGGLWSMEDEIKRFLSLACEYDESFTMTKYVIQRILGSQQEFDSRGRATVLAASCSDLCKAWSLDSIYDGSKKRLIENRKRKTEHDPETGIQYIDITFPMKRLKDRCGADTPKCVLNRMCDEGGIPRPLYECKFRPIDGRYEAIIDVLGKKFSSRMGQPNKKMAEQVAALAALIGLGRREKLLGNWEE</sequence>
<keyword evidence="4" id="KW-0819">tRNA processing</keyword>
<organism evidence="7 8">
    <name type="scientific">Gnathostoma spinigerum</name>
    <dbReference type="NCBI Taxonomy" id="75299"/>
    <lineage>
        <taxon>Eukaryota</taxon>
        <taxon>Metazoa</taxon>
        <taxon>Ecdysozoa</taxon>
        <taxon>Nematoda</taxon>
        <taxon>Chromadorea</taxon>
        <taxon>Rhabditida</taxon>
        <taxon>Spirurina</taxon>
        <taxon>Gnathostomatomorpha</taxon>
        <taxon>Gnathostomatoidea</taxon>
        <taxon>Gnathostomatidae</taxon>
        <taxon>Gnathostoma</taxon>
    </lineage>
</organism>
<evidence type="ECO:0000259" key="6">
    <source>
        <dbReference type="SMART" id="SM00358"/>
    </source>
</evidence>
<dbReference type="PANTHER" id="PTHR45936:SF1">
    <property type="entry name" value="TRNA-DIHYDROURIDINE(20) SYNTHASE [NAD(P)+]-LIKE"/>
    <property type="match status" value="1"/>
</dbReference>
<name>A0ABD6ENY9_9BILA</name>
<keyword evidence="3" id="KW-0288">FMN</keyword>
<comment type="caution">
    <text evidence="7">The sequence shown here is derived from an EMBL/GenBank/DDBJ whole genome shotgun (WGS) entry which is preliminary data.</text>
</comment>
<accession>A0ABD6ENY9</accession>
<evidence type="ECO:0000256" key="1">
    <source>
        <dbReference type="ARBA" id="ARBA00001917"/>
    </source>
</evidence>
<comment type="cofactor">
    <cofactor evidence="1">
        <name>FMN</name>
        <dbReference type="ChEBI" id="CHEBI:58210"/>
    </cofactor>
</comment>
<evidence type="ECO:0000256" key="4">
    <source>
        <dbReference type="ARBA" id="ARBA00022694"/>
    </source>
</evidence>
<dbReference type="SUPFAM" id="SSF54768">
    <property type="entry name" value="dsRNA-binding domain-like"/>
    <property type="match status" value="1"/>
</dbReference>
<evidence type="ECO:0000256" key="3">
    <source>
        <dbReference type="ARBA" id="ARBA00022643"/>
    </source>
</evidence>
<evidence type="ECO:0000256" key="2">
    <source>
        <dbReference type="ARBA" id="ARBA00022630"/>
    </source>
</evidence>
<feature type="domain" description="DRBM" evidence="6">
    <location>
        <begin position="366"/>
        <end position="431"/>
    </location>
</feature>
<dbReference type="AlphaFoldDB" id="A0ABD6ENY9"/>
<dbReference type="Gene3D" id="3.20.20.70">
    <property type="entry name" value="Aldolase class I"/>
    <property type="match status" value="1"/>
</dbReference>
<dbReference type="InterPro" id="IPR052582">
    <property type="entry name" value="tRNA-DUS-like"/>
</dbReference>
<dbReference type="SMART" id="SM00358">
    <property type="entry name" value="DSRM"/>
    <property type="match status" value="1"/>
</dbReference>
<dbReference type="GO" id="GO:0002943">
    <property type="term" value="P:tRNA dihydrouridine synthesis"/>
    <property type="evidence" value="ECO:0007669"/>
    <property type="project" value="UniProtKB-ARBA"/>
</dbReference>
<evidence type="ECO:0000313" key="8">
    <source>
        <dbReference type="Proteomes" id="UP001608902"/>
    </source>
</evidence>
<dbReference type="CDD" id="cd02801">
    <property type="entry name" value="DUS_like_FMN"/>
    <property type="match status" value="1"/>
</dbReference>